<evidence type="ECO:0000313" key="1">
    <source>
        <dbReference type="EMBL" id="WMV37504.1"/>
    </source>
</evidence>
<protein>
    <recommendedName>
        <fullName evidence="3">Reverse transcriptase domain-containing protein</fullName>
    </recommendedName>
</protein>
<keyword evidence="2" id="KW-1185">Reference proteome</keyword>
<gene>
    <name evidence="1" type="ORF">MTR67_030889</name>
</gene>
<reference evidence="1" key="1">
    <citation type="submission" date="2023-08" db="EMBL/GenBank/DDBJ databases">
        <title>A de novo genome assembly of Solanum verrucosum Schlechtendal, a Mexican diploid species geographically isolated from the other diploid A-genome species in potato relatives.</title>
        <authorList>
            <person name="Hosaka K."/>
        </authorList>
    </citation>
    <scope>NUCLEOTIDE SEQUENCE</scope>
    <source>
        <tissue evidence="1">Young leaves</tissue>
    </source>
</reference>
<evidence type="ECO:0008006" key="3">
    <source>
        <dbReference type="Google" id="ProtNLM"/>
    </source>
</evidence>
<dbReference type="Proteomes" id="UP001234989">
    <property type="component" value="Chromosome 7"/>
</dbReference>
<accession>A0AAF0ZGR5</accession>
<proteinExistence type="predicted"/>
<dbReference type="Pfam" id="PF08284">
    <property type="entry name" value="RVP_2"/>
    <property type="match status" value="1"/>
</dbReference>
<organism evidence="1 2">
    <name type="scientific">Solanum verrucosum</name>
    <dbReference type="NCBI Taxonomy" id="315347"/>
    <lineage>
        <taxon>Eukaryota</taxon>
        <taxon>Viridiplantae</taxon>
        <taxon>Streptophyta</taxon>
        <taxon>Embryophyta</taxon>
        <taxon>Tracheophyta</taxon>
        <taxon>Spermatophyta</taxon>
        <taxon>Magnoliopsida</taxon>
        <taxon>eudicotyledons</taxon>
        <taxon>Gunneridae</taxon>
        <taxon>Pentapetalae</taxon>
        <taxon>asterids</taxon>
        <taxon>lamiids</taxon>
        <taxon>Solanales</taxon>
        <taxon>Solanaceae</taxon>
        <taxon>Solanoideae</taxon>
        <taxon>Solaneae</taxon>
        <taxon>Solanum</taxon>
    </lineage>
</organism>
<name>A0AAF0ZGR5_SOLVR</name>
<evidence type="ECO:0000313" key="2">
    <source>
        <dbReference type="Proteomes" id="UP001234989"/>
    </source>
</evidence>
<dbReference type="AlphaFoldDB" id="A0AAF0ZGR5"/>
<dbReference type="EMBL" id="CP133618">
    <property type="protein sequence ID" value="WMV37504.1"/>
    <property type="molecule type" value="Genomic_DNA"/>
</dbReference>
<sequence length="131" mass="14727">MRYSSAFIITDILKAYHLDSLLDPGATLSFLKSYVAMRNDILPDVLVDLFFVFTSIGESIVANRVYIGSPISLSHIFTHVDLVELDMLDLDVIIGYGIEFFLIVYEFLEVFSNDLPGVAPEKEIDFGIDLL</sequence>